<feature type="transmembrane region" description="Helical" evidence="1">
    <location>
        <begin position="375"/>
        <end position="392"/>
    </location>
</feature>
<dbReference type="HOGENOM" id="CLU_029426_1_0_9"/>
<dbReference type="RefSeq" id="WP_046316859.1">
    <property type="nucleotide sequence ID" value="NZ_JBHSZT010000001.1"/>
</dbReference>
<feature type="transmembrane region" description="Helical" evidence="1">
    <location>
        <begin position="153"/>
        <end position="170"/>
    </location>
</feature>
<keyword evidence="3" id="KW-1185">Reference proteome</keyword>
<evidence type="ECO:0000313" key="3">
    <source>
        <dbReference type="Proteomes" id="UP000033558"/>
    </source>
</evidence>
<keyword evidence="1" id="KW-1133">Transmembrane helix</keyword>
<evidence type="ECO:0000313" key="2">
    <source>
        <dbReference type="EMBL" id="KJY62022.1"/>
    </source>
</evidence>
<keyword evidence="1" id="KW-0812">Transmembrane</keyword>
<dbReference type="PATRIC" id="fig|1218492.5.peg.1224"/>
<feature type="transmembrane region" description="Helical" evidence="1">
    <location>
        <begin position="222"/>
        <end position="241"/>
    </location>
</feature>
<dbReference type="AlphaFoldDB" id="A0A0F4LTD4"/>
<feature type="transmembrane region" description="Helical" evidence="1">
    <location>
        <begin position="337"/>
        <end position="363"/>
    </location>
</feature>
<dbReference type="STRING" id="1218492.JG30_10810"/>
<name>A0A0F4LTD4_9LACO</name>
<gene>
    <name evidence="2" type="ORF">JG30_10810</name>
</gene>
<comment type="caution">
    <text evidence="2">The sequence shown here is derived from an EMBL/GenBank/DDBJ whole genome shotgun (WGS) entry which is preliminary data.</text>
</comment>
<evidence type="ECO:0000256" key="1">
    <source>
        <dbReference type="SAM" id="Phobius"/>
    </source>
</evidence>
<evidence type="ECO:0008006" key="4">
    <source>
        <dbReference type="Google" id="ProtNLM"/>
    </source>
</evidence>
<reference evidence="2 3" key="1">
    <citation type="submission" date="2015-01" db="EMBL/GenBank/DDBJ databases">
        <title>Comparative genomics of the lactic acid bacteria isolated from the honey bee gut.</title>
        <authorList>
            <person name="Ellegaard K.M."/>
            <person name="Tamarit D."/>
            <person name="Javelind E."/>
            <person name="Olofsson T."/>
            <person name="Andersson S.G."/>
            <person name="Vasquez A."/>
        </authorList>
    </citation>
    <scope>NUCLEOTIDE SEQUENCE [LARGE SCALE GENOMIC DNA]</scope>
    <source>
        <strain evidence="2 3">Bin4</strain>
    </source>
</reference>
<accession>A0A0F4LTD4</accession>
<keyword evidence="1" id="KW-0472">Membrane</keyword>
<organism evidence="2 3">
    <name type="scientific">Bombilactobacillus mellifer</name>
    <dbReference type="NCBI Taxonomy" id="1218492"/>
    <lineage>
        <taxon>Bacteria</taxon>
        <taxon>Bacillati</taxon>
        <taxon>Bacillota</taxon>
        <taxon>Bacilli</taxon>
        <taxon>Lactobacillales</taxon>
        <taxon>Lactobacillaceae</taxon>
        <taxon>Bombilactobacillus</taxon>
    </lineage>
</organism>
<feature type="transmembrane region" description="Helical" evidence="1">
    <location>
        <begin position="98"/>
        <end position="118"/>
    </location>
</feature>
<feature type="transmembrane region" description="Helical" evidence="1">
    <location>
        <begin position="190"/>
        <end position="210"/>
    </location>
</feature>
<feature type="transmembrane region" description="Helical" evidence="1">
    <location>
        <begin position="530"/>
        <end position="549"/>
    </location>
</feature>
<feature type="transmembrane region" description="Helical" evidence="1">
    <location>
        <begin position="278"/>
        <end position="301"/>
    </location>
</feature>
<dbReference type="EMBL" id="JXJQ01000008">
    <property type="protein sequence ID" value="KJY62022.1"/>
    <property type="molecule type" value="Genomic_DNA"/>
</dbReference>
<sequence>MKRSQVKINLVVIFIYLILALIFDYVLFKYHLVWGSNDAKFHIGRINEWLAAPTGGFPFLSTHSQSAVGSQVNVFYPSQMLQPLIILIKVFQHPVTCLFIYATLLSVLTAILTDYAVFSVIKDRQLSFLTAVLYTFSAYRMMDFYQQFDLGEFIALTFLPLVFTGFYHMVKHHNEKWQIVFGLTGMLFSHVVLTFLAILFLVALFLLALLRSSKRQQLLGDGILLGVCTLALSSVFWLPMISHQLTTISGLEPTYWKESVVTTNSLSVIGQNLLRNRILYFHTPGTFLTFSGLIVSVSIFIHYRKMNSLWMTTALLFLLTLWLITPLFPWSLFKNTIIVVIQMASRFSAFATFFASGLVAYGITRVCNNIQGRQIFYFLTIILACGMTLSSIQDVANEYTANQIPVVTNQNFRQFSAIDHRQESFDYFPHKSRPFVSELSESTAIINGTAQKIVGQSQFNAIKYHIITTQSRNNQLDLPFLNYNRTYYQVKVNGKKVPFQISRRGTFLIKTNQRDNQIQIAYRPSMIDRYSWLISAITLIILMGYYWFLKSKPKSRRELSKLVKA</sequence>
<protein>
    <recommendedName>
        <fullName evidence="4">Membrane protein 6-pyruvoyl-tetrahydropterin synthase-related domain-containing protein</fullName>
    </recommendedName>
</protein>
<dbReference type="Proteomes" id="UP000033558">
    <property type="component" value="Unassembled WGS sequence"/>
</dbReference>
<dbReference type="OrthoDB" id="9784157at2"/>
<proteinExistence type="predicted"/>
<feature type="transmembrane region" description="Helical" evidence="1">
    <location>
        <begin position="7"/>
        <end position="28"/>
    </location>
</feature>
<feature type="transmembrane region" description="Helical" evidence="1">
    <location>
        <begin position="308"/>
        <end position="325"/>
    </location>
</feature>